<dbReference type="Proteomes" id="UP001314169">
    <property type="component" value="Chromosome 6"/>
</dbReference>
<protein>
    <submittedName>
        <fullName evidence="1">Uncharacterized protein</fullName>
    </submittedName>
</protein>
<keyword evidence="2" id="KW-1185">Reference proteome</keyword>
<gene>
    <name evidence="1" type="ORF">MPIPNATIZW_LOCUS15233</name>
</gene>
<accession>A0ABP0A8V0</accession>
<evidence type="ECO:0000313" key="2">
    <source>
        <dbReference type="Proteomes" id="UP001314169"/>
    </source>
</evidence>
<name>A0ABP0A8V0_PIPNA</name>
<evidence type="ECO:0000313" key="1">
    <source>
        <dbReference type="EMBL" id="CAK6446927.1"/>
    </source>
</evidence>
<dbReference type="EMBL" id="OY882863">
    <property type="protein sequence ID" value="CAK6446927.1"/>
    <property type="molecule type" value="Genomic_DNA"/>
</dbReference>
<sequence>MYFLNFRYHIHTFSPIPSLLGVCAWVSVWSHTICFREYVRIQMNLLVPGVLLHMQTPNIQCVCRKLLLKLLGPATHVSWSKLPGKGRILPKEQTFPFHISSTSLTSKI</sequence>
<reference evidence="1" key="1">
    <citation type="submission" date="2023-12" db="EMBL/GenBank/DDBJ databases">
        <authorList>
            <person name="Brown T."/>
        </authorList>
    </citation>
    <scope>NUCLEOTIDE SEQUENCE</scope>
</reference>
<organism evidence="1 2">
    <name type="scientific">Pipistrellus nathusii</name>
    <name type="common">Nathusius' pipistrelle</name>
    <dbReference type="NCBI Taxonomy" id="59473"/>
    <lineage>
        <taxon>Eukaryota</taxon>
        <taxon>Metazoa</taxon>
        <taxon>Chordata</taxon>
        <taxon>Craniata</taxon>
        <taxon>Vertebrata</taxon>
        <taxon>Euteleostomi</taxon>
        <taxon>Mammalia</taxon>
        <taxon>Eutheria</taxon>
        <taxon>Laurasiatheria</taxon>
        <taxon>Chiroptera</taxon>
        <taxon>Yangochiroptera</taxon>
        <taxon>Vespertilionidae</taxon>
        <taxon>Pipistrellus</taxon>
    </lineage>
</organism>
<proteinExistence type="predicted"/>